<protein>
    <submittedName>
        <fullName evidence="1">Uncharacterized protein</fullName>
    </submittedName>
</protein>
<dbReference type="EMBL" id="LAZR01027670">
    <property type="protein sequence ID" value="KKL65005.1"/>
    <property type="molecule type" value="Genomic_DNA"/>
</dbReference>
<evidence type="ECO:0000313" key="1">
    <source>
        <dbReference type="EMBL" id="KKL65005.1"/>
    </source>
</evidence>
<organism evidence="1">
    <name type="scientific">marine sediment metagenome</name>
    <dbReference type="NCBI Taxonomy" id="412755"/>
    <lineage>
        <taxon>unclassified sequences</taxon>
        <taxon>metagenomes</taxon>
        <taxon>ecological metagenomes</taxon>
    </lineage>
</organism>
<accession>A0A0F9G649</accession>
<reference evidence="1" key="1">
    <citation type="journal article" date="2015" name="Nature">
        <title>Complex archaea that bridge the gap between prokaryotes and eukaryotes.</title>
        <authorList>
            <person name="Spang A."/>
            <person name="Saw J.H."/>
            <person name="Jorgensen S.L."/>
            <person name="Zaremba-Niedzwiedzka K."/>
            <person name="Martijn J."/>
            <person name="Lind A.E."/>
            <person name="van Eijk R."/>
            <person name="Schleper C."/>
            <person name="Guy L."/>
            <person name="Ettema T.J."/>
        </authorList>
    </citation>
    <scope>NUCLEOTIDE SEQUENCE</scope>
</reference>
<name>A0A0F9G649_9ZZZZ</name>
<comment type="caution">
    <text evidence="1">The sequence shown here is derived from an EMBL/GenBank/DDBJ whole genome shotgun (WGS) entry which is preliminary data.</text>
</comment>
<sequence>MRAHGAITRTLERTVAHEYRSLKRFLQALGNASKMRPWRPVLFRCHGFDGRNCILPNGVIIAIQRHYYVMGVITDQWWHLHWPTQLDVAEPEGVVNLVHQIDTLKEVRALIAEYVRNDYTVPEGACTL</sequence>
<gene>
    <name evidence="1" type="ORF">LCGC14_2159320</name>
</gene>
<dbReference type="AlphaFoldDB" id="A0A0F9G649"/>
<proteinExistence type="predicted"/>